<feature type="chain" id="PRO_5043034820" evidence="1">
    <location>
        <begin position="26"/>
        <end position="220"/>
    </location>
</feature>
<gene>
    <name evidence="2" type="ORF">R5R35_004403</name>
</gene>
<comment type="caution">
    <text evidence="2">The sequence shown here is derived from an EMBL/GenBank/DDBJ whole genome shotgun (WGS) entry which is preliminary data.</text>
</comment>
<keyword evidence="3" id="KW-1185">Reference proteome</keyword>
<dbReference type="EMBL" id="JAZDUA010000402">
    <property type="protein sequence ID" value="KAK7793109.1"/>
    <property type="molecule type" value="Genomic_DNA"/>
</dbReference>
<proteinExistence type="predicted"/>
<accession>A0AAN9VDL4</accession>
<reference evidence="2 3" key="1">
    <citation type="submission" date="2024-03" db="EMBL/GenBank/DDBJ databases">
        <title>The genome assembly and annotation of the cricket Gryllus longicercus Weissman &amp; Gray.</title>
        <authorList>
            <person name="Szrajer S."/>
            <person name="Gray D."/>
            <person name="Ylla G."/>
        </authorList>
    </citation>
    <scope>NUCLEOTIDE SEQUENCE [LARGE SCALE GENOMIC DNA]</scope>
    <source>
        <strain evidence="2">DAG 2021-001</strain>
        <tissue evidence="2">Whole body minus gut</tissue>
    </source>
</reference>
<evidence type="ECO:0000313" key="2">
    <source>
        <dbReference type="EMBL" id="KAK7793109.1"/>
    </source>
</evidence>
<sequence>MAAATLGPLALAVAVALAVGAGVSAAPAAPGDAPPARFQRRNRLAHRDVPCSEEDRRCFQQKKIRYPADGQCYRVGARGPCAAGAWLVARKELALREGRVEGVCAPRADADRSACLPLRVLMAPGHTCALRALVCAAAPGWRLAFDLFGEGECAAPGDADDAALPTVVADGSCKVVPSDLALRLYALAVPSRVDCPVRDLRGDCAPAVRHPEPQSFFDER</sequence>
<evidence type="ECO:0000256" key="1">
    <source>
        <dbReference type="SAM" id="SignalP"/>
    </source>
</evidence>
<dbReference type="AlphaFoldDB" id="A0AAN9VDL4"/>
<keyword evidence="1" id="KW-0732">Signal</keyword>
<evidence type="ECO:0000313" key="3">
    <source>
        <dbReference type="Proteomes" id="UP001378592"/>
    </source>
</evidence>
<dbReference type="Proteomes" id="UP001378592">
    <property type="component" value="Unassembled WGS sequence"/>
</dbReference>
<organism evidence="2 3">
    <name type="scientific">Gryllus longicercus</name>
    <dbReference type="NCBI Taxonomy" id="2509291"/>
    <lineage>
        <taxon>Eukaryota</taxon>
        <taxon>Metazoa</taxon>
        <taxon>Ecdysozoa</taxon>
        <taxon>Arthropoda</taxon>
        <taxon>Hexapoda</taxon>
        <taxon>Insecta</taxon>
        <taxon>Pterygota</taxon>
        <taxon>Neoptera</taxon>
        <taxon>Polyneoptera</taxon>
        <taxon>Orthoptera</taxon>
        <taxon>Ensifera</taxon>
        <taxon>Gryllidea</taxon>
        <taxon>Grylloidea</taxon>
        <taxon>Gryllidae</taxon>
        <taxon>Gryllinae</taxon>
        <taxon>Gryllus</taxon>
    </lineage>
</organism>
<feature type="signal peptide" evidence="1">
    <location>
        <begin position="1"/>
        <end position="25"/>
    </location>
</feature>
<name>A0AAN9VDL4_9ORTH</name>
<protein>
    <submittedName>
        <fullName evidence="2">Uncharacterized protein</fullName>
    </submittedName>
</protein>